<dbReference type="PANTHER" id="PTHR34406:SF1">
    <property type="entry name" value="PROTEIN YCEI"/>
    <property type="match status" value="1"/>
</dbReference>
<dbReference type="Pfam" id="PF04264">
    <property type="entry name" value="YceI"/>
    <property type="match status" value="1"/>
</dbReference>
<dbReference type="InterPro" id="IPR036761">
    <property type="entry name" value="TTHA0802/YceI-like_sf"/>
</dbReference>
<sequence>MTNHLSLLSAAGIVALAGCAQPSEQAPSPLVDDEWTVDSSASNLSYVSVKSGEVLEVNEFTQLSGNVTPEGTATVEIDLSSVSTGVDIRDERMREVFFNVAQNPKATVTAQIDPAAFESLAVGESTVQPLSATLSLAGIERDIDTELRVTRAGADRVIATTTDPVIVYADAFGLGTGIDQLRELAGLDTITPAVPVTFSIAFER</sequence>
<dbReference type="PANTHER" id="PTHR34406">
    <property type="entry name" value="PROTEIN YCEI"/>
    <property type="match status" value="1"/>
</dbReference>
<dbReference type="SUPFAM" id="SSF101874">
    <property type="entry name" value="YceI-like"/>
    <property type="match status" value="1"/>
</dbReference>
<reference evidence="2 3" key="1">
    <citation type="submission" date="2020-09" db="EMBL/GenBank/DDBJ databases">
        <authorList>
            <person name="Yoon J.-W."/>
        </authorList>
    </citation>
    <scope>NUCLEOTIDE SEQUENCE [LARGE SCALE GENOMIC DNA]</scope>
    <source>
        <strain evidence="2 3">KMU-140</strain>
    </source>
</reference>
<protein>
    <submittedName>
        <fullName evidence="2">YceI family protein</fullName>
    </submittedName>
</protein>
<feature type="domain" description="Lipid/polyisoprenoid-binding YceI-like" evidence="1">
    <location>
        <begin position="34"/>
        <end position="203"/>
    </location>
</feature>
<evidence type="ECO:0000259" key="1">
    <source>
        <dbReference type="SMART" id="SM00867"/>
    </source>
</evidence>
<proteinExistence type="predicted"/>
<dbReference type="PIRSF" id="PIRSF029811">
    <property type="entry name" value="UCP029811"/>
    <property type="match status" value="1"/>
</dbReference>
<dbReference type="SMART" id="SM00867">
    <property type="entry name" value="YceI"/>
    <property type="match status" value="1"/>
</dbReference>
<dbReference type="Proteomes" id="UP000635384">
    <property type="component" value="Unassembled WGS sequence"/>
</dbReference>
<gene>
    <name evidence="2" type="ORF">IB285_11935</name>
</gene>
<organism evidence="2 3">
    <name type="scientific">Erythrobacter rubeus</name>
    <dbReference type="NCBI Taxonomy" id="2760803"/>
    <lineage>
        <taxon>Bacteria</taxon>
        <taxon>Pseudomonadati</taxon>
        <taxon>Pseudomonadota</taxon>
        <taxon>Alphaproteobacteria</taxon>
        <taxon>Sphingomonadales</taxon>
        <taxon>Erythrobacteraceae</taxon>
        <taxon>Erythrobacter/Porphyrobacter group</taxon>
        <taxon>Erythrobacter</taxon>
    </lineage>
</organism>
<dbReference type="EMBL" id="JACXLC010000001">
    <property type="protein sequence ID" value="MBD2842962.1"/>
    <property type="molecule type" value="Genomic_DNA"/>
</dbReference>
<dbReference type="InterPro" id="IPR027016">
    <property type="entry name" value="UCP029811"/>
</dbReference>
<comment type="caution">
    <text evidence="2">The sequence shown here is derived from an EMBL/GenBank/DDBJ whole genome shotgun (WGS) entry which is preliminary data.</text>
</comment>
<accession>A0ABR8KU46</accession>
<name>A0ABR8KU46_9SPHN</name>
<keyword evidence="3" id="KW-1185">Reference proteome</keyword>
<dbReference type="Gene3D" id="2.40.128.110">
    <property type="entry name" value="Lipid/polyisoprenoid-binding, YceI-like"/>
    <property type="match status" value="1"/>
</dbReference>
<evidence type="ECO:0000313" key="3">
    <source>
        <dbReference type="Proteomes" id="UP000635384"/>
    </source>
</evidence>
<dbReference type="InterPro" id="IPR007372">
    <property type="entry name" value="Lipid/polyisoprenoid-bd_YceI"/>
</dbReference>
<evidence type="ECO:0000313" key="2">
    <source>
        <dbReference type="EMBL" id="MBD2842962.1"/>
    </source>
</evidence>
<dbReference type="RefSeq" id="WP_190788380.1">
    <property type="nucleotide sequence ID" value="NZ_JACXLC010000001.1"/>
</dbReference>